<comment type="caution">
    <text evidence="1">The sequence shown here is derived from an EMBL/GenBank/DDBJ whole genome shotgun (WGS) entry which is preliminary data.</text>
</comment>
<evidence type="ECO:0000313" key="1">
    <source>
        <dbReference type="EMBL" id="KKT69731.1"/>
    </source>
</evidence>
<dbReference type="AlphaFoldDB" id="A0A0G1JDN7"/>
<dbReference type="Proteomes" id="UP000034783">
    <property type="component" value="Unassembled WGS sequence"/>
</dbReference>
<dbReference type="EMBL" id="LCJD01000014">
    <property type="protein sequence ID" value="KKT69731.1"/>
    <property type="molecule type" value="Genomic_DNA"/>
</dbReference>
<organism evidence="1 2">
    <name type="scientific">candidate division WWE3 bacterium GW2011_GWB1_44_4</name>
    <dbReference type="NCBI Taxonomy" id="1619116"/>
    <lineage>
        <taxon>Bacteria</taxon>
        <taxon>Katanobacteria</taxon>
    </lineage>
</organism>
<gene>
    <name evidence="1" type="ORF">UW65_C0014G0014</name>
</gene>
<accession>A0A0G1JDN7</accession>
<protein>
    <submittedName>
        <fullName evidence="1">Uncharacterized protein</fullName>
    </submittedName>
</protein>
<proteinExistence type="predicted"/>
<reference evidence="1 2" key="1">
    <citation type="journal article" date="2015" name="Nature">
        <title>rRNA introns, odd ribosomes, and small enigmatic genomes across a large radiation of phyla.</title>
        <authorList>
            <person name="Brown C.T."/>
            <person name="Hug L.A."/>
            <person name="Thomas B.C."/>
            <person name="Sharon I."/>
            <person name="Castelle C.J."/>
            <person name="Singh A."/>
            <person name="Wilkins M.J."/>
            <person name="Williams K.H."/>
            <person name="Banfield J.F."/>
        </authorList>
    </citation>
    <scope>NUCLEOTIDE SEQUENCE [LARGE SCALE GENOMIC DNA]</scope>
</reference>
<name>A0A0G1JDN7_UNCKA</name>
<evidence type="ECO:0000313" key="2">
    <source>
        <dbReference type="Proteomes" id="UP000034783"/>
    </source>
</evidence>
<sequence length="72" mass="7542">MIQDEYIKSKLASTKCYKCGATLENGTFAVLNDRMPLVTIGHVVCAACHSQSMVTLTMGGYGKGQPVSTGGA</sequence>